<reference evidence="2" key="1">
    <citation type="submission" date="2016-06" db="EMBL/GenBank/DDBJ databases">
        <title>Parallel loss of symbiosis genes in relatives of nitrogen-fixing non-legume Parasponia.</title>
        <authorList>
            <person name="Van Velzen R."/>
            <person name="Holmer R."/>
            <person name="Bu F."/>
            <person name="Rutten L."/>
            <person name="Van Zeijl A."/>
            <person name="Liu W."/>
            <person name="Santuari L."/>
            <person name="Cao Q."/>
            <person name="Sharma T."/>
            <person name="Shen D."/>
            <person name="Roswanjaya Y."/>
            <person name="Wardhani T."/>
            <person name="Kalhor M.S."/>
            <person name="Jansen J."/>
            <person name="Van den Hoogen J."/>
            <person name="Gungor B."/>
            <person name="Hartog M."/>
            <person name="Hontelez J."/>
            <person name="Verver J."/>
            <person name="Yang W.-C."/>
            <person name="Schijlen E."/>
            <person name="Repin R."/>
            <person name="Schilthuizen M."/>
            <person name="Schranz E."/>
            <person name="Heidstra R."/>
            <person name="Miyata K."/>
            <person name="Fedorova E."/>
            <person name="Kohlen W."/>
            <person name="Bisseling T."/>
            <person name="Smit S."/>
            <person name="Geurts R."/>
        </authorList>
    </citation>
    <scope>NUCLEOTIDE SEQUENCE [LARGE SCALE GENOMIC DNA]</scope>
    <source>
        <strain evidence="2">cv. WU1-14</strain>
    </source>
</reference>
<sequence>DRASGQCAMGFCKTVEELDREMENDQVNDFDSFNLFDELNVNASTSCIHL</sequence>
<feature type="non-terminal residue" evidence="1">
    <location>
        <position position="1"/>
    </location>
</feature>
<protein>
    <submittedName>
        <fullName evidence="1">Uncharacterized protein</fullName>
    </submittedName>
</protein>
<gene>
    <name evidence="1" type="ORF">PanWU01x14_232020</name>
</gene>
<dbReference type="Proteomes" id="UP000237105">
    <property type="component" value="Unassembled WGS sequence"/>
</dbReference>
<evidence type="ECO:0000313" key="1">
    <source>
        <dbReference type="EMBL" id="PON49116.1"/>
    </source>
</evidence>
<keyword evidence="2" id="KW-1185">Reference proteome</keyword>
<dbReference type="AlphaFoldDB" id="A0A2P5BK22"/>
<proteinExistence type="predicted"/>
<evidence type="ECO:0000313" key="2">
    <source>
        <dbReference type="Proteomes" id="UP000237105"/>
    </source>
</evidence>
<accession>A0A2P5BK22</accession>
<dbReference type="EMBL" id="JXTB01000266">
    <property type="protein sequence ID" value="PON49116.1"/>
    <property type="molecule type" value="Genomic_DNA"/>
</dbReference>
<name>A0A2P5BK22_PARAD</name>
<dbReference type="OrthoDB" id="10378686at2759"/>
<comment type="caution">
    <text evidence="1">The sequence shown here is derived from an EMBL/GenBank/DDBJ whole genome shotgun (WGS) entry which is preliminary data.</text>
</comment>
<organism evidence="1 2">
    <name type="scientific">Parasponia andersonii</name>
    <name type="common">Sponia andersonii</name>
    <dbReference type="NCBI Taxonomy" id="3476"/>
    <lineage>
        <taxon>Eukaryota</taxon>
        <taxon>Viridiplantae</taxon>
        <taxon>Streptophyta</taxon>
        <taxon>Embryophyta</taxon>
        <taxon>Tracheophyta</taxon>
        <taxon>Spermatophyta</taxon>
        <taxon>Magnoliopsida</taxon>
        <taxon>eudicotyledons</taxon>
        <taxon>Gunneridae</taxon>
        <taxon>Pentapetalae</taxon>
        <taxon>rosids</taxon>
        <taxon>fabids</taxon>
        <taxon>Rosales</taxon>
        <taxon>Cannabaceae</taxon>
        <taxon>Parasponia</taxon>
    </lineage>
</organism>